<comment type="cofactor">
    <cofactor evidence="1 7">
        <name>heme</name>
        <dbReference type="ChEBI" id="CHEBI:30413"/>
    </cofactor>
</comment>
<evidence type="ECO:0000256" key="9">
    <source>
        <dbReference type="SAM" id="Phobius"/>
    </source>
</evidence>
<dbReference type="InterPro" id="IPR047146">
    <property type="entry name" value="Cyt_P450_E_CYP52_fungi"/>
</dbReference>
<evidence type="ECO:0000256" key="4">
    <source>
        <dbReference type="ARBA" id="ARBA00023002"/>
    </source>
</evidence>
<dbReference type="VEuPathDB" id="FungiDB:yc1106_03494"/>
<evidence type="ECO:0000256" key="8">
    <source>
        <dbReference type="RuleBase" id="RU000461"/>
    </source>
</evidence>
<evidence type="ECO:0000256" key="3">
    <source>
        <dbReference type="ARBA" id="ARBA00022723"/>
    </source>
</evidence>
<feature type="binding site" description="axial binding residue" evidence="7">
    <location>
        <position position="462"/>
    </location>
    <ligand>
        <name>heme</name>
        <dbReference type="ChEBI" id="CHEBI:30413"/>
    </ligand>
    <ligandPart>
        <name>Fe</name>
        <dbReference type="ChEBI" id="CHEBI:18248"/>
    </ligandPart>
</feature>
<evidence type="ECO:0000256" key="2">
    <source>
        <dbReference type="ARBA" id="ARBA00010617"/>
    </source>
</evidence>
<comment type="similarity">
    <text evidence="2 8">Belongs to the cytochrome P450 family.</text>
</comment>
<keyword evidence="9" id="KW-0472">Membrane</keyword>
<evidence type="ECO:0000313" key="10">
    <source>
        <dbReference type="EMBL" id="USP76220.1"/>
    </source>
</evidence>
<protein>
    <submittedName>
        <fullName evidence="10">Uncharacterized protein</fullName>
    </submittedName>
</protein>
<keyword evidence="3 7" id="KW-0479">Metal-binding</keyword>
<dbReference type="GO" id="GO:0005506">
    <property type="term" value="F:iron ion binding"/>
    <property type="evidence" value="ECO:0007669"/>
    <property type="project" value="InterPro"/>
</dbReference>
<gene>
    <name evidence="10" type="ORF">yc1106_03494</name>
</gene>
<evidence type="ECO:0000256" key="5">
    <source>
        <dbReference type="ARBA" id="ARBA00023004"/>
    </source>
</evidence>
<keyword evidence="9" id="KW-1133">Transmembrane helix</keyword>
<dbReference type="GO" id="GO:0020037">
    <property type="term" value="F:heme binding"/>
    <property type="evidence" value="ECO:0007669"/>
    <property type="project" value="InterPro"/>
</dbReference>
<dbReference type="CDD" id="cd11063">
    <property type="entry name" value="CYP52"/>
    <property type="match status" value="1"/>
</dbReference>
<dbReference type="EMBL" id="CP089275">
    <property type="protein sequence ID" value="USP76220.1"/>
    <property type="molecule type" value="Genomic_DNA"/>
</dbReference>
<dbReference type="InterPro" id="IPR001128">
    <property type="entry name" value="Cyt_P450"/>
</dbReference>
<keyword evidence="7 8" id="KW-0349">Heme</keyword>
<dbReference type="Proteomes" id="UP001056012">
    <property type="component" value="Chromosome 2"/>
</dbReference>
<name>A0A9Q8Z6S6_CURCL</name>
<dbReference type="SUPFAM" id="SSF48264">
    <property type="entry name" value="Cytochrome P450"/>
    <property type="match status" value="1"/>
</dbReference>
<dbReference type="InterPro" id="IPR002401">
    <property type="entry name" value="Cyt_P450_E_grp-I"/>
</dbReference>
<accession>A0A9Q8Z6S6</accession>
<dbReference type="AlphaFoldDB" id="A0A9Q8Z6S6"/>
<evidence type="ECO:0000256" key="6">
    <source>
        <dbReference type="ARBA" id="ARBA00023033"/>
    </source>
</evidence>
<dbReference type="PANTHER" id="PTHR24287:SF18">
    <property type="entry name" value="CYTOCHROME P450 MONOOXYGENASE APDE-RELATED"/>
    <property type="match status" value="1"/>
</dbReference>
<keyword evidence="9" id="KW-0812">Transmembrane</keyword>
<dbReference type="GO" id="GO:0016705">
    <property type="term" value="F:oxidoreductase activity, acting on paired donors, with incorporation or reduction of molecular oxygen"/>
    <property type="evidence" value="ECO:0007669"/>
    <property type="project" value="InterPro"/>
</dbReference>
<feature type="transmembrane region" description="Helical" evidence="9">
    <location>
        <begin position="12"/>
        <end position="29"/>
    </location>
</feature>
<sequence length="520" mass="59591">MSDAMQELVYTRYVIFLVMLLVYLVHRYLEKRAERKEQDAFGEKMGCEPLPVMKTKWPLGIDVLFTASRHVKEQILLQFFMEIIDSTGLTHEQRILGKVQYNTIEPKNIEAVLSTQFENFGFGKRTENFAPWLGSSIFTQDGAAWKHSRALLRPQLAANREQNFNAIHDTLEDLIHTIKDDTVMDLQQLFYDLTLNTTLFLLFGSTMGYTKAGDRTGEDEDFAKAFQEAQEYISHRGRLGEYYWLANSSKFKRACETTHRFIDRGIKEALKDANNSATEDEEKKCNTFIDALRRKTQDEKTIRDQCVAVLLAGRDTTACSIAWAFRLLVRHPRVLDKLRVEVRYTIGLGKESPCPTRAILKRMSYLDAFIKEVLRLYPVAPVNGRTAIRTTTLPVGGGPSGRSPFLVRKNEVIGYSVYAMHRRKDLYGEDALEFRPERWEDGTLFRSIGWGYLPFNGGPRVCLGQEYALLELGYTIVRLIQCFPNMKLPEDEPVVDMGKEKQNLTLVLAPGDGCRVLMRS</sequence>
<keyword evidence="11" id="KW-1185">Reference proteome</keyword>
<dbReference type="GO" id="GO:0004497">
    <property type="term" value="F:monooxygenase activity"/>
    <property type="evidence" value="ECO:0007669"/>
    <property type="project" value="UniProtKB-KW"/>
</dbReference>
<dbReference type="PANTHER" id="PTHR24287">
    <property type="entry name" value="P450, PUTATIVE (EUROFUNG)-RELATED"/>
    <property type="match status" value="1"/>
</dbReference>
<keyword evidence="4 8" id="KW-0560">Oxidoreductase</keyword>
<evidence type="ECO:0000256" key="7">
    <source>
        <dbReference type="PIRSR" id="PIRSR602401-1"/>
    </source>
</evidence>
<keyword evidence="5 7" id="KW-0408">Iron</keyword>
<proteinExistence type="inferred from homology"/>
<dbReference type="PRINTS" id="PR00385">
    <property type="entry name" value="P450"/>
</dbReference>
<reference evidence="10" key="1">
    <citation type="submission" date="2021-12" db="EMBL/GenBank/DDBJ databases">
        <title>Curvularia clavata genome.</title>
        <authorList>
            <person name="Cao Y."/>
        </authorList>
    </citation>
    <scope>NUCLEOTIDE SEQUENCE</scope>
    <source>
        <strain evidence="10">Yc1106</strain>
    </source>
</reference>
<evidence type="ECO:0000256" key="1">
    <source>
        <dbReference type="ARBA" id="ARBA00001971"/>
    </source>
</evidence>
<dbReference type="Pfam" id="PF00067">
    <property type="entry name" value="p450"/>
    <property type="match status" value="1"/>
</dbReference>
<dbReference type="PRINTS" id="PR00463">
    <property type="entry name" value="EP450I"/>
</dbReference>
<dbReference type="Gene3D" id="1.10.630.10">
    <property type="entry name" value="Cytochrome P450"/>
    <property type="match status" value="1"/>
</dbReference>
<dbReference type="InterPro" id="IPR036396">
    <property type="entry name" value="Cyt_P450_sf"/>
</dbReference>
<dbReference type="OrthoDB" id="1470350at2759"/>
<dbReference type="PROSITE" id="PS00086">
    <property type="entry name" value="CYTOCHROME_P450"/>
    <property type="match status" value="1"/>
</dbReference>
<evidence type="ECO:0000313" key="11">
    <source>
        <dbReference type="Proteomes" id="UP001056012"/>
    </source>
</evidence>
<dbReference type="InterPro" id="IPR017972">
    <property type="entry name" value="Cyt_P450_CS"/>
</dbReference>
<keyword evidence="6 8" id="KW-0503">Monooxygenase</keyword>
<organism evidence="10 11">
    <name type="scientific">Curvularia clavata</name>
    <dbReference type="NCBI Taxonomy" id="95742"/>
    <lineage>
        <taxon>Eukaryota</taxon>
        <taxon>Fungi</taxon>
        <taxon>Dikarya</taxon>
        <taxon>Ascomycota</taxon>
        <taxon>Pezizomycotina</taxon>
        <taxon>Dothideomycetes</taxon>
        <taxon>Pleosporomycetidae</taxon>
        <taxon>Pleosporales</taxon>
        <taxon>Pleosporineae</taxon>
        <taxon>Pleosporaceae</taxon>
        <taxon>Curvularia</taxon>
    </lineage>
</organism>